<dbReference type="GO" id="GO:0016151">
    <property type="term" value="F:nickel cation binding"/>
    <property type="evidence" value="ECO:0007669"/>
    <property type="project" value="UniProtKB-UniRule"/>
</dbReference>
<dbReference type="HAMAP" id="MF_01384">
    <property type="entry name" value="UreD"/>
    <property type="match status" value="1"/>
</dbReference>
<dbReference type="EMBL" id="LS483476">
    <property type="protein sequence ID" value="SQI61674.1"/>
    <property type="molecule type" value="Genomic_DNA"/>
</dbReference>
<comment type="function">
    <text evidence="3">Required for maturation of urease via the functional incorporation of the urease nickel metallocenter.</text>
</comment>
<evidence type="ECO:0000313" key="4">
    <source>
        <dbReference type="EMBL" id="SQI61674.1"/>
    </source>
</evidence>
<reference evidence="4 5" key="1">
    <citation type="submission" date="2018-06" db="EMBL/GenBank/DDBJ databases">
        <authorList>
            <consortium name="Pathogen Informatics"/>
            <person name="Doyle S."/>
        </authorList>
    </citation>
    <scope>NUCLEOTIDE SEQUENCE [LARGE SCALE GENOMIC DNA]</scope>
    <source>
        <strain evidence="4 5">NCTC4824</strain>
    </source>
</reference>
<comment type="subcellular location">
    <subcellularLocation>
        <location evidence="3">Cytoplasm</location>
    </subcellularLocation>
</comment>
<keyword evidence="5" id="KW-1185">Reference proteome</keyword>
<dbReference type="PANTHER" id="PTHR33643">
    <property type="entry name" value="UREASE ACCESSORY PROTEIN D"/>
    <property type="match status" value="1"/>
</dbReference>
<dbReference type="KEGG" id="blen:NCTC4824_03356"/>
<dbReference type="Proteomes" id="UP000249134">
    <property type="component" value="Chromosome 1"/>
</dbReference>
<dbReference type="PANTHER" id="PTHR33643:SF1">
    <property type="entry name" value="UREASE ACCESSORY PROTEIN D"/>
    <property type="match status" value="1"/>
</dbReference>
<sequence length="274" mass="31589">MSKWTGELRLTVEKKNSKTIPKNVYFQGAFKVMRPHYLDESGQVTYFLINPGGGYVDGDTYRMEIEVEEEAELLLTTQSAAKVYRTPHLPVIQETEITLKKNSVFEYIPDPLIGYRDARYKQKNVIRMENGSTLIYSDMLTPGWSPEGDLFSYEQLQLINEIYLEDELIVFDHLKLEPKRQQIESIGLMEGYTHLGSMIVVCDKATSEFLDELYALLGEVAGDCKFGISQLAVSGFTLRVLGESTQAIEKIFMECHRFIREQWFNKTAVFLRKY</sequence>
<dbReference type="AlphaFoldDB" id="A0A2X4ZMQ2"/>
<evidence type="ECO:0000256" key="1">
    <source>
        <dbReference type="ARBA" id="ARBA00007177"/>
    </source>
</evidence>
<dbReference type="InterPro" id="IPR002669">
    <property type="entry name" value="UreD"/>
</dbReference>
<accession>A0A2X4ZMQ2</accession>
<comment type="similarity">
    <text evidence="1 3">Belongs to the UreD family.</text>
</comment>
<gene>
    <name evidence="3 4" type="primary">ureD</name>
    <name evidence="4" type="ORF">NCTC4824_03356</name>
</gene>
<keyword evidence="3" id="KW-0996">Nickel insertion</keyword>
<name>A0A2X4ZMQ2_LEDLE</name>
<dbReference type="Pfam" id="PF01774">
    <property type="entry name" value="UreD"/>
    <property type="match status" value="1"/>
</dbReference>
<organism evidence="4 5">
    <name type="scientific">Lederbergia lenta</name>
    <name type="common">Bacillus lentus</name>
    <dbReference type="NCBI Taxonomy" id="1467"/>
    <lineage>
        <taxon>Bacteria</taxon>
        <taxon>Bacillati</taxon>
        <taxon>Bacillota</taxon>
        <taxon>Bacilli</taxon>
        <taxon>Bacillales</taxon>
        <taxon>Bacillaceae</taxon>
        <taxon>Lederbergia</taxon>
    </lineage>
</organism>
<evidence type="ECO:0000256" key="2">
    <source>
        <dbReference type="ARBA" id="ARBA00023186"/>
    </source>
</evidence>
<dbReference type="STRING" id="1348624.GCA_001591545_02421"/>
<evidence type="ECO:0000256" key="3">
    <source>
        <dbReference type="HAMAP-Rule" id="MF_01384"/>
    </source>
</evidence>
<comment type="subunit">
    <text evidence="3">UreD, UreF and UreG form a complex that acts as a GTP-hydrolysis-dependent molecular chaperone, activating the urease apoprotein by helping to assemble the nickel containing metallocenter of UreC. The UreE protein probably delivers the nickel.</text>
</comment>
<dbReference type="GO" id="GO:0005737">
    <property type="term" value="C:cytoplasm"/>
    <property type="evidence" value="ECO:0007669"/>
    <property type="project" value="UniProtKB-SubCell"/>
</dbReference>
<proteinExistence type="inferred from homology"/>
<evidence type="ECO:0000313" key="5">
    <source>
        <dbReference type="Proteomes" id="UP000249134"/>
    </source>
</evidence>
<protein>
    <recommendedName>
        <fullName evidence="3">Urease accessory protein UreD</fullName>
    </recommendedName>
</protein>
<keyword evidence="2 3" id="KW-0143">Chaperone</keyword>
<keyword evidence="3" id="KW-0963">Cytoplasm</keyword>
<dbReference type="RefSeq" id="WP_066141995.1">
    <property type="nucleotide sequence ID" value="NZ_CBCSGM010000003.1"/>
</dbReference>